<protein>
    <submittedName>
        <fullName evidence="5">Leucine Rich Repeat</fullName>
    </submittedName>
</protein>
<sequence>MNTDKNEAREGGAKDFVPKTAGGEEGVVEAAVFESLGPAKTPSIGDESKLEKSRQESQNQDMAPMATDGSFPWLTEHGDVREARDMSNLITDGGAGESGGSCEEAKAVSPPSDGDLEPEALRTLVNRSPLENPKASSASSSQISNQLKDTSVGQMPAPQTRLAAATHTAVRSVATTAHRGNDVALPLQSLPLQSLPQKGLRRHAKNDVASTPGVVSIPASSDHSMSTRGTGSTHSTRSTGSATKAGLARGASERQLKKQQRPNLRPQSSGSKAGLRRGAAERIQVAQLEVEVSTIESLPVELNIIDESVQSRNLEDAPGTAYDERLMPPTIGDSNLVVANLVSESQDFTKEDMPQAVEWEDRSRSTSRTSMSAPTIALLALGALVVVMGVVVPLSLSDSSAAGNSGALPPTQAPTTLSNRAKLMSYLPQYSRESALQPNSTQAKAISWMLEDPSFNAFSRDRILQRFALATWFYATGGDSTWRNGTHWLSYSHHECLWQVFFSQGENTVGYVPYDYPHPSTTPCRNMSNLEAEWQYEQLVFWQNGLQGMLPQEISLLTSLKRIQLGINSLSGSLEDTLGLLKTMENITHVELYNNRLEGLLSTEIGLMSNLIEFGCSQNLLSGTIPTAIGALRKLRFFSVDGNLLTGSVPSQLGLLSDLHWLMLGPNLLTSTIPKDLFPLRKLHIMTMYGVSLSGTIPSEIGWSTELIQLYIRDTLLSGSLPSEIGELTNLEMLVVANNELASTIPTSLGRLSTMFDLVLVRGFRGTIPSELGWIPFVGNSSSSSLTAELKRLWNGRPRLALNQNALIGTVPSEIANMNGLEKLYLQDNALTSSLPSQLFELGLVELDVSNTSLVGEAGVLSSTTLQFLDVSNTALSGTLSPEICALGDSVVFDCSSLLCGCYCVCLEGQCGRHGGC</sequence>
<keyword evidence="2" id="KW-0677">Repeat</keyword>
<dbReference type="InterPro" id="IPR050647">
    <property type="entry name" value="Plant_LRR-RLKs"/>
</dbReference>
<keyword evidence="1" id="KW-0433">Leucine-rich repeat</keyword>
<feature type="compositionally biased region" description="Polar residues" evidence="3">
    <location>
        <begin position="142"/>
        <end position="153"/>
    </location>
</feature>
<dbReference type="Proteomes" id="UP001153069">
    <property type="component" value="Unassembled WGS sequence"/>
</dbReference>
<feature type="transmembrane region" description="Helical" evidence="4">
    <location>
        <begin position="376"/>
        <end position="396"/>
    </location>
</feature>
<feature type="region of interest" description="Disordered" evidence="3">
    <location>
        <begin position="1"/>
        <end position="154"/>
    </location>
</feature>
<keyword evidence="4" id="KW-1133">Transmembrane helix</keyword>
<dbReference type="PANTHER" id="PTHR48056">
    <property type="entry name" value="LRR RECEPTOR-LIKE SERINE/THREONINE-PROTEIN KINASE-RELATED"/>
    <property type="match status" value="1"/>
</dbReference>
<feature type="compositionally biased region" description="Polar residues" evidence="3">
    <location>
        <begin position="261"/>
        <end position="271"/>
    </location>
</feature>
<evidence type="ECO:0000256" key="1">
    <source>
        <dbReference type="ARBA" id="ARBA00022614"/>
    </source>
</evidence>
<feature type="compositionally biased region" description="Low complexity" evidence="3">
    <location>
        <begin position="223"/>
        <end position="243"/>
    </location>
</feature>
<dbReference type="InterPro" id="IPR032675">
    <property type="entry name" value="LRR_dom_sf"/>
</dbReference>
<dbReference type="OrthoDB" id="1053178at2759"/>
<dbReference type="FunFam" id="3.80.10.10:FF:000041">
    <property type="entry name" value="LRR receptor-like serine/threonine-protein kinase ERECTA"/>
    <property type="match status" value="2"/>
</dbReference>
<comment type="caution">
    <text evidence="5">The sequence shown here is derived from an EMBL/GenBank/DDBJ whole genome shotgun (WGS) entry which is preliminary data.</text>
</comment>
<dbReference type="AlphaFoldDB" id="A0A9N8EA97"/>
<keyword evidence="4" id="KW-0812">Transmembrane</keyword>
<keyword evidence="6" id="KW-1185">Reference proteome</keyword>
<dbReference type="SMART" id="SM00369">
    <property type="entry name" value="LRR_TYP"/>
    <property type="match status" value="4"/>
</dbReference>
<feature type="compositionally biased region" description="Basic and acidic residues" evidence="3">
    <location>
        <begin position="76"/>
        <end position="85"/>
    </location>
</feature>
<dbReference type="EMBL" id="CAICTM010000873">
    <property type="protein sequence ID" value="CAB9517701.1"/>
    <property type="molecule type" value="Genomic_DNA"/>
</dbReference>
<dbReference type="SUPFAM" id="SSF52058">
    <property type="entry name" value="L domain-like"/>
    <property type="match status" value="2"/>
</dbReference>
<evidence type="ECO:0000313" key="5">
    <source>
        <dbReference type="EMBL" id="CAB9517701.1"/>
    </source>
</evidence>
<feature type="region of interest" description="Disordered" evidence="3">
    <location>
        <begin position="197"/>
        <end position="278"/>
    </location>
</feature>
<name>A0A9N8EA97_9STRA</name>
<organism evidence="5 6">
    <name type="scientific">Seminavis robusta</name>
    <dbReference type="NCBI Taxonomy" id="568900"/>
    <lineage>
        <taxon>Eukaryota</taxon>
        <taxon>Sar</taxon>
        <taxon>Stramenopiles</taxon>
        <taxon>Ochrophyta</taxon>
        <taxon>Bacillariophyta</taxon>
        <taxon>Bacillariophyceae</taxon>
        <taxon>Bacillariophycidae</taxon>
        <taxon>Naviculales</taxon>
        <taxon>Naviculaceae</taxon>
        <taxon>Seminavis</taxon>
    </lineage>
</organism>
<evidence type="ECO:0000256" key="3">
    <source>
        <dbReference type="SAM" id="MobiDB-lite"/>
    </source>
</evidence>
<proteinExistence type="predicted"/>
<evidence type="ECO:0000256" key="2">
    <source>
        <dbReference type="ARBA" id="ARBA00022737"/>
    </source>
</evidence>
<keyword evidence="4" id="KW-0472">Membrane</keyword>
<feature type="compositionally biased region" description="Basic and acidic residues" evidence="3">
    <location>
        <begin position="1"/>
        <end position="17"/>
    </location>
</feature>
<gene>
    <name evidence="5" type="ORF">SEMRO_874_G214250.1</name>
</gene>
<dbReference type="InterPro" id="IPR003591">
    <property type="entry name" value="Leu-rich_rpt_typical-subtyp"/>
</dbReference>
<feature type="compositionally biased region" description="Basic and acidic residues" evidence="3">
    <location>
        <begin position="46"/>
        <end position="55"/>
    </location>
</feature>
<accession>A0A9N8EA97</accession>
<dbReference type="Gene3D" id="3.80.10.10">
    <property type="entry name" value="Ribonuclease Inhibitor"/>
    <property type="match status" value="2"/>
</dbReference>
<reference evidence="5" key="1">
    <citation type="submission" date="2020-06" db="EMBL/GenBank/DDBJ databases">
        <authorList>
            <consortium name="Plant Systems Biology data submission"/>
        </authorList>
    </citation>
    <scope>NUCLEOTIDE SEQUENCE</scope>
    <source>
        <strain evidence="5">D6</strain>
    </source>
</reference>
<evidence type="ECO:0000313" key="6">
    <source>
        <dbReference type="Proteomes" id="UP001153069"/>
    </source>
</evidence>
<evidence type="ECO:0000256" key="4">
    <source>
        <dbReference type="SAM" id="Phobius"/>
    </source>
</evidence>